<comment type="similarity">
    <text evidence="1">Belongs to the OCC1 family.</text>
</comment>
<feature type="compositionally biased region" description="Low complexity" evidence="2">
    <location>
        <begin position="90"/>
        <end position="105"/>
    </location>
</feature>
<dbReference type="Proteomes" id="UP000694570">
    <property type="component" value="Unplaced"/>
</dbReference>
<proteinExistence type="inferred from homology"/>
<feature type="region of interest" description="Disordered" evidence="2">
    <location>
        <begin position="90"/>
        <end position="119"/>
    </location>
</feature>
<evidence type="ECO:0000256" key="1">
    <source>
        <dbReference type="ARBA" id="ARBA00005237"/>
    </source>
</evidence>
<name>A0A8D0XII3_PIG</name>
<evidence type="ECO:0000256" key="2">
    <source>
        <dbReference type="SAM" id="MobiDB-lite"/>
    </source>
</evidence>
<dbReference type="PANTHER" id="PTHR38502:SF1">
    <property type="entry name" value="OVEREXPRESSED IN COLON CARCINOMA 1 PROTEIN"/>
    <property type="match status" value="1"/>
</dbReference>
<protein>
    <recommendedName>
        <fullName evidence="5">Overexpressed in colon carcinoma 1 protein</fullName>
    </recommendedName>
</protein>
<sequence>MLSQGDLRRLRIGRRRGCRGDGWVWWGLVGSGRVQNPGAELGGRGEVGQGRGVPSGFRPAPPCLALPRICGCQLPRAASLAGGAMGCGNSTATSAGASQGPAGAAKDVTEDSIAEDDKRRNYGGVYVGLPSEAVNMVSSQTKTVRKN</sequence>
<organism evidence="3 4">
    <name type="scientific">Sus scrofa</name>
    <name type="common">Pig</name>
    <dbReference type="NCBI Taxonomy" id="9823"/>
    <lineage>
        <taxon>Eukaryota</taxon>
        <taxon>Metazoa</taxon>
        <taxon>Chordata</taxon>
        <taxon>Craniata</taxon>
        <taxon>Vertebrata</taxon>
        <taxon>Euteleostomi</taxon>
        <taxon>Mammalia</taxon>
        <taxon>Eutheria</taxon>
        <taxon>Laurasiatheria</taxon>
        <taxon>Artiodactyla</taxon>
        <taxon>Suina</taxon>
        <taxon>Suidae</taxon>
        <taxon>Sus</taxon>
    </lineage>
</organism>
<accession>A0A8D0XII3</accession>
<gene>
    <name evidence="3" type="primary">C5H12orf75</name>
</gene>
<dbReference type="InterPro" id="IPR029133">
    <property type="entry name" value="OCC1"/>
</dbReference>
<evidence type="ECO:0000313" key="4">
    <source>
        <dbReference type="Proteomes" id="UP000694570"/>
    </source>
</evidence>
<dbReference type="Ensembl" id="ENSSSCT00030077019.1">
    <property type="protein sequence ID" value="ENSSSCP00030035158.1"/>
    <property type="gene ID" value="ENSSSCG00030055293.1"/>
</dbReference>
<evidence type="ECO:0000313" key="3">
    <source>
        <dbReference type="Ensembl" id="ENSSSCP00030035158.1"/>
    </source>
</evidence>
<reference evidence="3" key="1">
    <citation type="submission" date="2025-08" db="UniProtKB">
        <authorList>
            <consortium name="Ensembl"/>
        </authorList>
    </citation>
    <scope>IDENTIFICATION</scope>
</reference>
<evidence type="ECO:0008006" key="5">
    <source>
        <dbReference type="Google" id="ProtNLM"/>
    </source>
</evidence>
<dbReference type="AlphaFoldDB" id="A0A8D0XII3"/>
<dbReference type="PANTHER" id="PTHR38502">
    <property type="entry name" value="OVEREXPRESSED IN COLON CARCINOMA 1 PROTEIN"/>
    <property type="match status" value="1"/>
</dbReference>
<dbReference type="Pfam" id="PF15506">
    <property type="entry name" value="OCC1"/>
    <property type="match status" value="1"/>
</dbReference>